<dbReference type="EMBL" id="JXOK01000010">
    <property type="protein sequence ID" value="KIN11862.1"/>
    <property type="molecule type" value="Genomic_DNA"/>
</dbReference>
<protein>
    <recommendedName>
        <fullName evidence="4">Hydrogenase maturation factor HypA</fullName>
    </recommendedName>
</protein>
<dbReference type="STRING" id="50718.SU60_04905"/>
<dbReference type="GO" id="GO:0008270">
    <property type="term" value="F:zinc ion binding"/>
    <property type="evidence" value="ECO:0007669"/>
    <property type="project" value="UniProtKB-UniRule"/>
</dbReference>
<dbReference type="HAMAP" id="MF_00213">
    <property type="entry name" value="HypA_HybF"/>
    <property type="match status" value="1"/>
</dbReference>
<name>A0A0C3IC10_9VIBR</name>
<dbReference type="GO" id="GO:0051604">
    <property type="term" value="P:protein maturation"/>
    <property type="evidence" value="ECO:0007669"/>
    <property type="project" value="InterPro"/>
</dbReference>
<comment type="similarity">
    <text evidence="4">Belongs to the HypA/HybF family.</text>
</comment>
<feature type="binding site" evidence="4">
    <location>
        <position position="2"/>
    </location>
    <ligand>
        <name>Ni(2+)</name>
        <dbReference type="ChEBI" id="CHEBI:49786"/>
    </ligand>
</feature>
<evidence type="ECO:0000256" key="4">
    <source>
        <dbReference type="HAMAP-Rule" id="MF_00213"/>
    </source>
</evidence>
<evidence type="ECO:0000313" key="5">
    <source>
        <dbReference type="EMBL" id="KIN11862.1"/>
    </source>
</evidence>
<dbReference type="InterPro" id="IPR000688">
    <property type="entry name" value="HypA/HybF"/>
</dbReference>
<evidence type="ECO:0000313" key="6">
    <source>
        <dbReference type="Proteomes" id="UP000031977"/>
    </source>
</evidence>
<dbReference type="PANTHER" id="PTHR34535:SF3">
    <property type="entry name" value="HYDROGENASE MATURATION FACTOR HYPA"/>
    <property type="match status" value="1"/>
</dbReference>
<dbReference type="NCBIfam" id="TIGR00100">
    <property type="entry name" value="hypA"/>
    <property type="match status" value="1"/>
</dbReference>
<dbReference type="AlphaFoldDB" id="A0A0C3IC10"/>
<evidence type="ECO:0000256" key="1">
    <source>
        <dbReference type="ARBA" id="ARBA00022596"/>
    </source>
</evidence>
<dbReference type="Pfam" id="PF01155">
    <property type="entry name" value="HypA"/>
    <property type="match status" value="1"/>
</dbReference>
<dbReference type="PIRSF" id="PIRSF004761">
    <property type="entry name" value="Hydrgn_mat_HypA"/>
    <property type="match status" value="1"/>
</dbReference>
<organism evidence="5 6">
    <name type="scientific">Vibrio mytili</name>
    <dbReference type="NCBI Taxonomy" id="50718"/>
    <lineage>
        <taxon>Bacteria</taxon>
        <taxon>Pseudomonadati</taxon>
        <taxon>Pseudomonadota</taxon>
        <taxon>Gammaproteobacteria</taxon>
        <taxon>Vibrionales</taxon>
        <taxon>Vibrionaceae</taxon>
        <taxon>Vibrio</taxon>
    </lineage>
</organism>
<keyword evidence="6" id="KW-1185">Reference proteome</keyword>
<keyword evidence="3 4" id="KW-0862">Zinc</keyword>
<evidence type="ECO:0000256" key="3">
    <source>
        <dbReference type="ARBA" id="ARBA00022833"/>
    </source>
</evidence>
<comment type="caution">
    <text evidence="5">The sequence shown here is derived from an EMBL/GenBank/DDBJ whole genome shotgun (WGS) entry which is preliminary data.</text>
</comment>
<proteinExistence type="inferred from homology"/>
<dbReference type="Proteomes" id="UP000031977">
    <property type="component" value="Unassembled WGS sequence"/>
</dbReference>
<keyword evidence="2 4" id="KW-0479">Metal-binding</keyword>
<sequence length="113" mass="12714">MHELSISLKTIDLVVEQAQKHHYRKVTKITLSVGVLSCIEPEALRTGLEMASRETIAQDAEVVIETLPAIAVCQGCRHQFAIQNYQDSCPQCHSYQLTVQQGEELQVKHIEVE</sequence>
<feature type="binding site" evidence="4">
    <location>
        <position position="73"/>
    </location>
    <ligand>
        <name>Zn(2+)</name>
        <dbReference type="ChEBI" id="CHEBI:29105"/>
    </ligand>
</feature>
<gene>
    <name evidence="4" type="primary">hypA</name>
    <name evidence="5" type="ORF">SU60_04905</name>
</gene>
<accession>A0A0C3IC10</accession>
<evidence type="ECO:0000256" key="2">
    <source>
        <dbReference type="ARBA" id="ARBA00022723"/>
    </source>
</evidence>
<dbReference type="Gene3D" id="3.30.2320.80">
    <property type="match status" value="1"/>
</dbReference>
<dbReference type="PANTHER" id="PTHR34535">
    <property type="entry name" value="HYDROGENASE MATURATION FACTOR HYPA"/>
    <property type="match status" value="1"/>
</dbReference>
<feature type="binding site" evidence="4">
    <location>
        <position position="89"/>
    </location>
    <ligand>
        <name>Zn(2+)</name>
        <dbReference type="ChEBI" id="CHEBI:29105"/>
    </ligand>
</feature>
<feature type="binding site" evidence="4">
    <location>
        <position position="92"/>
    </location>
    <ligand>
        <name>Zn(2+)</name>
        <dbReference type="ChEBI" id="CHEBI:29105"/>
    </ligand>
</feature>
<keyword evidence="1 4" id="KW-0533">Nickel</keyword>
<reference evidence="5 6" key="1">
    <citation type="submission" date="2015-01" db="EMBL/GenBank/DDBJ databases">
        <title>Draft genome of Vibrio mytili type strain CAIM 528.</title>
        <authorList>
            <person name="Gonzalez-Castillo A."/>
            <person name="Gomez-Gil B."/>
            <person name="Enciso-Ibarra J."/>
        </authorList>
    </citation>
    <scope>NUCLEOTIDE SEQUENCE [LARGE SCALE GENOMIC DNA]</scope>
    <source>
        <strain evidence="5 6">CAIM 528</strain>
    </source>
</reference>
<feature type="binding site" evidence="4">
    <location>
        <position position="76"/>
    </location>
    <ligand>
        <name>Zn(2+)</name>
        <dbReference type="ChEBI" id="CHEBI:29105"/>
    </ligand>
</feature>
<comment type="function">
    <text evidence="4">Involved in the maturation of [NiFe] hydrogenases. Required for nickel insertion into the metal center of the hydrogenase.</text>
</comment>
<dbReference type="RefSeq" id="WP_041154588.1">
    <property type="nucleotide sequence ID" value="NZ_CBCRVP010000003.1"/>
</dbReference>
<dbReference type="GO" id="GO:0016151">
    <property type="term" value="F:nickel cation binding"/>
    <property type="evidence" value="ECO:0007669"/>
    <property type="project" value="UniProtKB-UniRule"/>
</dbReference>
<dbReference type="OrthoDB" id="288014at2"/>